<proteinExistence type="inferred from homology"/>
<keyword evidence="6 11" id="KW-0328">Glycosyltransferase</keyword>
<dbReference type="Gene3D" id="1.10.1610.10">
    <property type="match status" value="1"/>
</dbReference>
<evidence type="ECO:0000313" key="11">
    <source>
        <dbReference type="EMBL" id="CAI8014535.1"/>
    </source>
</evidence>
<comment type="pathway">
    <text evidence="1">Nucleoside biosynthesis; alpha-ribazole biosynthesis; alpha-ribazole from 5,6-dimethylbenzimidazole: step 1/2.</text>
</comment>
<dbReference type="InterPro" id="IPR003724">
    <property type="entry name" value="CblAdoTrfase_CobA"/>
</dbReference>
<evidence type="ECO:0000256" key="9">
    <source>
        <dbReference type="ARBA" id="ARBA00047340"/>
    </source>
</evidence>
<keyword evidence="5" id="KW-0169">Cobalamin biosynthesis</keyword>
<evidence type="ECO:0000313" key="12">
    <source>
        <dbReference type="Proteomes" id="UP001174909"/>
    </source>
</evidence>
<feature type="transmembrane region" description="Helical" evidence="10">
    <location>
        <begin position="449"/>
        <end position="467"/>
    </location>
</feature>
<keyword evidence="7" id="KW-0808">Transferase</keyword>
<evidence type="ECO:0000256" key="4">
    <source>
        <dbReference type="ARBA" id="ARBA00015486"/>
    </source>
</evidence>
<evidence type="ECO:0000256" key="7">
    <source>
        <dbReference type="ARBA" id="ARBA00022679"/>
    </source>
</evidence>
<dbReference type="Pfam" id="PF02277">
    <property type="entry name" value="DBI_PRT"/>
    <property type="match status" value="1"/>
</dbReference>
<dbReference type="GO" id="GO:0008817">
    <property type="term" value="F:corrinoid adenosyltransferase activity"/>
    <property type="evidence" value="ECO:0007669"/>
    <property type="project" value="InterPro"/>
</dbReference>
<accession>A0AA35RN05</accession>
<comment type="similarity">
    <text evidence="2">Belongs to the CobT family.</text>
</comment>
<feature type="transmembrane region" description="Helical" evidence="10">
    <location>
        <begin position="397"/>
        <end position="415"/>
    </location>
</feature>
<dbReference type="GO" id="GO:0051073">
    <property type="term" value="F:adenosylcobinamide-GDP ribazoletransferase activity"/>
    <property type="evidence" value="ECO:0007669"/>
    <property type="project" value="InterPro"/>
</dbReference>
<name>A0AA35RN05_GEOBA</name>
<evidence type="ECO:0000256" key="1">
    <source>
        <dbReference type="ARBA" id="ARBA00005049"/>
    </source>
</evidence>
<keyword evidence="10" id="KW-1133">Transmembrane helix</keyword>
<evidence type="ECO:0000256" key="3">
    <source>
        <dbReference type="ARBA" id="ARBA00011991"/>
    </source>
</evidence>
<dbReference type="InterPro" id="IPR027417">
    <property type="entry name" value="P-loop_NTPase"/>
</dbReference>
<dbReference type="GO" id="GO:0008939">
    <property type="term" value="F:nicotinate-nucleotide-dimethylbenzimidazole phosphoribosyltransferase activity"/>
    <property type="evidence" value="ECO:0007669"/>
    <property type="project" value="UniProtKB-EC"/>
</dbReference>
<dbReference type="Gene3D" id="3.40.50.10210">
    <property type="match status" value="2"/>
</dbReference>
<dbReference type="InterPro" id="IPR036087">
    <property type="entry name" value="Nict_dMeBzImd_PRibTrfase_sf"/>
</dbReference>
<feature type="transmembrane region" description="Helical" evidence="10">
    <location>
        <begin position="371"/>
        <end position="391"/>
    </location>
</feature>
<dbReference type="CDD" id="cd02439">
    <property type="entry name" value="DMB-PRT_CobT"/>
    <property type="match status" value="1"/>
</dbReference>
<dbReference type="Pfam" id="PF02572">
    <property type="entry name" value="CobA_CobO_BtuR"/>
    <property type="match status" value="1"/>
</dbReference>
<dbReference type="Proteomes" id="UP001174909">
    <property type="component" value="Unassembled WGS sequence"/>
</dbReference>
<dbReference type="AlphaFoldDB" id="A0AA35RN05"/>
<keyword evidence="12" id="KW-1185">Reference proteome</keyword>
<dbReference type="InterPro" id="IPR023195">
    <property type="entry name" value="Nict_dMeBzImd_PRibTrfase_N"/>
</dbReference>
<dbReference type="EMBL" id="CASHTH010001370">
    <property type="protein sequence ID" value="CAI8014535.1"/>
    <property type="molecule type" value="Genomic_DNA"/>
</dbReference>
<dbReference type="InterPro" id="IPR003200">
    <property type="entry name" value="Nict_dMeBzImd_PRibTrfase"/>
</dbReference>
<dbReference type="Pfam" id="PF02654">
    <property type="entry name" value="CobS"/>
    <property type="match status" value="1"/>
</dbReference>
<dbReference type="EC" id="2.4.2.21" evidence="3"/>
<dbReference type="GO" id="GO:0005524">
    <property type="term" value="F:ATP binding"/>
    <property type="evidence" value="ECO:0007669"/>
    <property type="project" value="InterPro"/>
</dbReference>
<evidence type="ECO:0000256" key="6">
    <source>
        <dbReference type="ARBA" id="ARBA00022676"/>
    </source>
</evidence>
<protein>
    <recommendedName>
        <fullName evidence="4">Nicotinate-nucleotide--dimethylbenzimidazole phosphoribosyltransferase</fullName>
        <ecNumber evidence="3">2.4.2.21</ecNumber>
    </recommendedName>
    <alternativeName>
        <fullName evidence="8">N(1)-alpha-phosphoribosyltransferase</fullName>
    </alternativeName>
</protein>
<dbReference type="PANTHER" id="PTHR43463">
    <property type="entry name" value="NICOTINATE-NUCLEOTIDE--DIMETHYLBENZIMIDAZOLE PHOSPHORIBOSYLTRANSFERASE"/>
    <property type="match status" value="1"/>
</dbReference>
<dbReference type="SUPFAM" id="SSF52540">
    <property type="entry name" value="P-loop containing nucleoside triphosphate hydrolases"/>
    <property type="match status" value="1"/>
</dbReference>
<dbReference type="InterPro" id="IPR003805">
    <property type="entry name" value="CobS"/>
</dbReference>
<dbReference type="GO" id="GO:0008818">
    <property type="term" value="F:cobalamin 5'-phosphate synthase activity"/>
    <property type="evidence" value="ECO:0007669"/>
    <property type="project" value="InterPro"/>
</dbReference>
<comment type="caution">
    <text evidence="11">The sequence shown here is derived from an EMBL/GenBank/DDBJ whole genome shotgun (WGS) entry which is preliminary data.</text>
</comment>
<keyword evidence="10" id="KW-0472">Membrane</keyword>
<evidence type="ECO:0000256" key="8">
    <source>
        <dbReference type="ARBA" id="ARBA00030686"/>
    </source>
</evidence>
<evidence type="ECO:0000256" key="2">
    <source>
        <dbReference type="ARBA" id="ARBA00007110"/>
    </source>
</evidence>
<feature type="transmembrane region" description="Helical" evidence="10">
    <location>
        <begin position="340"/>
        <end position="359"/>
    </location>
</feature>
<reference evidence="11" key="1">
    <citation type="submission" date="2023-03" db="EMBL/GenBank/DDBJ databases">
        <authorList>
            <person name="Steffen K."/>
            <person name="Cardenas P."/>
        </authorList>
    </citation>
    <scope>NUCLEOTIDE SEQUENCE</scope>
</reference>
<organism evidence="11 12">
    <name type="scientific">Geodia barretti</name>
    <name type="common">Barrett's horny sponge</name>
    <dbReference type="NCBI Taxonomy" id="519541"/>
    <lineage>
        <taxon>Eukaryota</taxon>
        <taxon>Metazoa</taxon>
        <taxon>Porifera</taxon>
        <taxon>Demospongiae</taxon>
        <taxon>Heteroscleromorpha</taxon>
        <taxon>Tetractinellida</taxon>
        <taxon>Astrophorina</taxon>
        <taxon>Geodiidae</taxon>
        <taxon>Geodia</taxon>
    </lineage>
</organism>
<gene>
    <name evidence="11" type="ORF">GBAR_LOCUS9063</name>
</gene>
<comment type="catalytic activity">
    <reaction evidence="9">
        <text>5,6-dimethylbenzimidazole + nicotinate beta-D-ribonucleotide = alpha-ribazole 5'-phosphate + nicotinate + H(+)</text>
        <dbReference type="Rhea" id="RHEA:11196"/>
        <dbReference type="ChEBI" id="CHEBI:15378"/>
        <dbReference type="ChEBI" id="CHEBI:15890"/>
        <dbReference type="ChEBI" id="CHEBI:32544"/>
        <dbReference type="ChEBI" id="CHEBI:57502"/>
        <dbReference type="ChEBI" id="CHEBI:57918"/>
        <dbReference type="EC" id="2.4.2.21"/>
    </reaction>
</comment>
<feature type="transmembrane region" description="Helical" evidence="10">
    <location>
        <begin position="473"/>
        <end position="497"/>
    </location>
</feature>
<keyword evidence="10" id="KW-0812">Transmembrane</keyword>
<dbReference type="Gene3D" id="3.40.50.300">
    <property type="entry name" value="P-loop containing nucleotide triphosphate hydrolases"/>
    <property type="match status" value="1"/>
</dbReference>
<dbReference type="SUPFAM" id="SSF52733">
    <property type="entry name" value="Nicotinate mononucleotide:5,6-dimethylbenzimidazole phosphoribosyltransferase (CobT)"/>
    <property type="match status" value="1"/>
</dbReference>
<dbReference type="PANTHER" id="PTHR43463:SF1">
    <property type="entry name" value="NICOTINATE-NUCLEOTIDE--DIMETHYLBENZIMIDAZOLE PHOSPHORIBOSYLTRANSFERASE"/>
    <property type="match status" value="1"/>
</dbReference>
<feature type="transmembrane region" description="Helical" evidence="10">
    <location>
        <begin position="542"/>
        <end position="559"/>
    </location>
</feature>
<dbReference type="NCBIfam" id="TIGR00317">
    <property type="entry name" value="cobS"/>
    <property type="match status" value="1"/>
</dbReference>
<sequence>MHYGWLPVEDVIEALKNRPEMQHVIITGRHAPEGLVEFADLVTEMNVVKHPYDAGIKAQPGWNGMNISELVDQTIAAIGPLDAVAMAAAEARQGMLTKPPGSLGRLESLSVQLAGITGQPIPTITGKAVIVAAGDHGVAAEGVSAYPAEVTPQMVFNFLAGGAAINALARQAGADIVVIDAGVAVDLDPQPGLTIAKPTRRADAGANVIAGGDMGIGNTTPSAAITAVVTGADVATVTGRGTGVDDAALAAKIETIQRALDTNQPDGNDGLDVLTKVGGLEIGVLAGVMLGASARNCAVIVDGFISGAAALIAWRLCPAAAARFIGGHCSFRKAPVIRTVFAPLLVALSFLTLLPVGLRSARDVEISRSRGWYPVVGLLYGLMLVLLVLALQEALGIFPWSLLTAALLVTALAILNRFLHLDGLMDFCDAMWGGHTVERRLEIMRDSRVGSFAVAGGVCVLLVKFGALSSGLLWSSAGLSALLFFPMVSRWTMTLLLTVFPYGRQQGIGTAFASGSRPWLATGIAFLTVGAVAWFMLGLSGLIVLLVASVSALLLGVWASRRLGGGLTGDCYGAANEISEAVSLTLLVPLVESSLVEVGYGSGIAYGFPWLVGWTH</sequence>
<evidence type="ECO:0000256" key="5">
    <source>
        <dbReference type="ARBA" id="ARBA00022573"/>
    </source>
</evidence>
<feature type="transmembrane region" description="Helical" evidence="10">
    <location>
        <begin position="518"/>
        <end position="536"/>
    </location>
</feature>
<evidence type="ECO:0000256" key="10">
    <source>
        <dbReference type="SAM" id="Phobius"/>
    </source>
</evidence>
<dbReference type="HAMAP" id="MF_00719">
    <property type="entry name" value="CobS"/>
    <property type="match status" value="1"/>
</dbReference>